<keyword evidence="2" id="KW-1133">Transmembrane helix</keyword>
<feature type="transmembrane region" description="Helical" evidence="2">
    <location>
        <begin position="281"/>
        <end position="299"/>
    </location>
</feature>
<evidence type="ECO:0000313" key="4">
    <source>
        <dbReference type="Proteomes" id="UP000708148"/>
    </source>
</evidence>
<dbReference type="OrthoDB" id="1927399at2759"/>
<dbReference type="EMBL" id="CAJHUC010000417">
    <property type="protein sequence ID" value="CAD7695992.1"/>
    <property type="molecule type" value="Genomic_DNA"/>
</dbReference>
<dbReference type="PANTHER" id="PTHR47377">
    <property type="entry name" value="RHODANESE-LIKE DOMAIN-CONTAINING PROTEIN 4, CHLOROPLASTIC"/>
    <property type="match status" value="1"/>
</dbReference>
<accession>A0A8S1INV0</accession>
<keyword evidence="2" id="KW-0472">Membrane</keyword>
<evidence type="ECO:0000256" key="2">
    <source>
        <dbReference type="SAM" id="Phobius"/>
    </source>
</evidence>
<dbReference type="Gene3D" id="3.40.250.10">
    <property type="entry name" value="Rhodanese-like domain"/>
    <property type="match status" value="1"/>
</dbReference>
<protein>
    <recommendedName>
        <fullName evidence="5">Rhodanese domain-containing protein</fullName>
    </recommendedName>
</protein>
<evidence type="ECO:0008006" key="5">
    <source>
        <dbReference type="Google" id="ProtNLM"/>
    </source>
</evidence>
<evidence type="ECO:0000256" key="1">
    <source>
        <dbReference type="SAM" id="MobiDB-lite"/>
    </source>
</evidence>
<feature type="region of interest" description="Disordered" evidence="1">
    <location>
        <begin position="366"/>
        <end position="402"/>
    </location>
</feature>
<proteinExistence type="predicted"/>
<name>A0A8S1INV0_9CHLO</name>
<keyword evidence="4" id="KW-1185">Reference proteome</keyword>
<dbReference type="InterPro" id="IPR036873">
    <property type="entry name" value="Rhodanese-like_dom_sf"/>
</dbReference>
<comment type="caution">
    <text evidence="3">The sequence shown here is derived from an EMBL/GenBank/DDBJ whole genome shotgun (WGS) entry which is preliminary data.</text>
</comment>
<evidence type="ECO:0000313" key="3">
    <source>
        <dbReference type="EMBL" id="CAD7695992.1"/>
    </source>
</evidence>
<organism evidence="3 4">
    <name type="scientific">Ostreobium quekettii</name>
    <dbReference type="NCBI Taxonomy" id="121088"/>
    <lineage>
        <taxon>Eukaryota</taxon>
        <taxon>Viridiplantae</taxon>
        <taxon>Chlorophyta</taxon>
        <taxon>core chlorophytes</taxon>
        <taxon>Ulvophyceae</taxon>
        <taxon>TCBD clade</taxon>
        <taxon>Bryopsidales</taxon>
        <taxon>Ostreobineae</taxon>
        <taxon>Ostreobiaceae</taxon>
        <taxon>Ostreobium</taxon>
    </lineage>
</organism>
<dbReference type="AlphaFoldDB" id="A0A8S1INV0"/>
<feature type="transmembrane region" description="Helical" evidence="2">
    <location>
        <begin position="305"/>
        <end position="324"/>
    </location>
</feature>
<reference evidence="3" key="1">
    <citation type="submission" date="2020-12" db="EMBL/GenBank/DDBJ databases">
        <authorList>
            <person name="Iha C."/>
        </authorList>
    </citation>
    <scope>NUCLEOTIDE SEQUENCE</scope>
</reference>
<dbReference type="SUPFAM" id="SSF52821">
    <property type="entry name" value="Rhodanese/Cell cycle control phosphatase"/>
    <property type="match status" value="1"/>
</dbReference>
<feature type="compositionally biased region" description="Low complexity" evidence="1">
    <location>
        <begin position="386"/>
        <end position="402"/>
    </location>
</feature>
<dbReference type="InterPro" id="IPR044240">
    <property type="entry name" value="STR4-like"/>
</dbReference>
<dbReference type="Proteomes" id="UP000708148">
    <property type="component" value="Unassembled WGS sequence"/>
</dbReference>
<gene>
    <name evidence="3" type="ORF">OSTQU699_LOCUS1353</name>
</gene>
<keyword evidence="2" id="KW-0812">Transmembrane</keyword>
<sequence>MAARGMASGRACSLAGEVAGRDLYRSARVAQAARCNDAMAARQREAAAAGGDDAAGLSSRAAILGSGALAAAAIGFIPPAVAIEGIDFSPESLAGIDIPGLIAANPNGAGIAIIAGLLGLKLVAIAAQGVGGRAKAVRPSALAQIVKSSPRVAVVDMRPRAGRSGGPDWGRYGKRAASIPYSPAKGNGVDSNFGRRVARLRGVGNGAMVVLVDADGTLAPSAAREVLKLPGIGSVRYIKGGAEGWKASGMPWRSGLALPSITLPSVSVDGIAESYRANPGAYNLGLGAGVAAISTALLISELDALLEVVGLIGFAQLFLRNMVFAEDRKQAMGKLREIRDEKIAVGSAGQDLRRLASAVLDGKKGRPYAQAGAAVDGVKGSDDAPGVSSVTDASTSAAGSAQ</sequence>
<dbReference type="PANTHER" id="PTHR47377:SF1">
    <property type="entry name" value="RHODANESE-LIKE DOMAIN-CONTAINING PROTEIN 4, CHLOROPLASTIC"/>
    <property type="match status" value="1"/>
</dbReference>